<evidence type="ECO:0000313" key="1">
    <source>
        <dbReference type="EMBL" id="KAI6086376.1"/>
    </source>
</evidence>
<name>A0ACC0D1I8_9PEZI</name>
<keyword evidence="2" id="KW-1185">Reference proteome</keyword>
<gene>
    <name evidence="1" type="ORF">F4821DRAFT_260067</name>
</gene>
<dbReference type="Proteomes" id="UP001497680">
    <property type="component" value="Unassembled WGS sequence"/>
</dbReference>
<reference evidence="1 2" key="1">
    <citation type="journal article" date="2022" name="New Phytol.">
        <title>Ecological generalism drives hyperdiversity of secondary metabolite gene clusters in xylarialean endophytes.</title>
        <authorList>
            <person name="Franco M.E.E."/>
            <person name="Wisecaver J.H."/>
            <person name="Arnold A.E."/>
            <person name="Ju Y.M."/>
            <person name="Slot J.C."/>
            <person name="Ahrendt S."/>
            <person name="Moore L.P."/>
            <person name="Eastman K.E."/>
            <person name="Scott K."/>
            <person name="Konkel Z."/>
            <person name="Mondo S.J."/>
            <person name="Kuo A."/>
            <person name="Hayes R.D."/>
            <person name="Haridas S."/>
            <person name="Andreopoulos B."/>
            <person name="Riley R."/>
            <person name="LaButti K."/>
            <person name="Pangilinan J."/>
            <person name="Lipzen A."/>
            <person name="Amirebrahimi M."/>
            <person name="Yan J."/>
            <person name="Adam C."/>
            <person name="Keymanesh K."/>
            <person name="Ng V."/>
            <person name="Louie K."/>
            <person name="Northen T."/>
            <person name="Drula E."/>
            <person name="Henrissat B."/>
            <person name="Hsieh H.M."/>
            <person name="Youens-Clark K."/>
            <person name="Lutzoni F."/>
            <person name="Miadlikowska J."/>
            <person name="Eastwood D.C."/>
            <person name="Hamelin R.C."/>
            <person name="Grigoriev I.V."/>
            <person name="U'Ren J.M."/>
        </authorList>
    </citation>
    <scope>NUCLEOTIDE SEQUENCE [LARGE SCALE GENOMIC DNA]</scope>
    <source>
        <strain evidence="1 2">ER1909</strain>
    </source>
</reference>
<protein>
    <submittedName>
        <fullName evidence="1">Uncharacterized protein</fullName>
    </submittedName>
</protein>
<accession>A0ACC0D1I8</accession>
<organism evidence="1 2">
    <name type="scientific">Hypoxylon rubiginosum</name>
    <dbReference type="NCBI Taxonomy" id="110542"/>
    <lineage>
        <taxon>Eukaryota</taxon>
        <taxon>Fungi</taxon>
        <taxon>Dikarya</taxon>
        <taxon>Ascomycota</taxon>
        <taxon>Pezizomycotina</taxon>
        <taxon>Sordariomycetes</taxon>
        <taxon>Xylariomycetidae</taxon>
        <taxon>Xylariales</taxon>
        <taxon>Hypoxylaceae</taxon>
        <taxon>Hypoxylon</taxon>
    </lineage>
</organism>
<dbReference type="EMBL" id="MU394316">
    <property type="protein sequence ID" value="KAI6086376.1"/>
    <property type="molecule type" value="Genomic_DNA"/>
</dbReference>
<comment type="caution">
    <text evidence="1">The sequence shown here is derived from an EMBL/GenBank/DDBJ whole genome shotgun (WGS) entry which is preliminary data.</text>
</comment>
<sequence length="242" mass="26823">MTNEISPRLRAIFPDDKCSIIKLYLVKDANDNDKAYTVVSSPIDDENNTKFRLYDNTKQYSPVIAHVLRQSPYPQSRKTVVNIHVSIPSYGSTVETPTTVTMPVEEGITGMWSHFNMRVGIPGQSQGTESFEWRVSKGSEVRDIGGEHAHGWKLVRLGREGPGGGSGGGRGKRQKGETSDGKEVVAVWGTTSRTFSSDDRRPFTLLFYGSGKTGELGEEWRAVAIATAVRLYSYTEQKLFDP</sequence>
<proteinExistence type="predicted"/>
<evidence type="ECO:0000313" key="2">
    <source>
        <dbReference type="Proteomes" id="UP001497680"/>
    </source>
</evidence>